<dbReference type="EMBL" id="JASSZA010000005">
    <property type="protein sequence ID" value="KAK2110251.1"/>
    <property type="molecule type" value="Genomic_DNA"/>
</dbReference>
<gene>
    <name evidence="2" type="ORF">P7K49_009997</name>
</gene>
<feature type="compositionally biased region" description="Basic and acidic residues" evidence="1">
    <location>
        <begin position="32"/>
        <end position="42"/>
    </location>
</feature>
<name>A0ABQ9VLI6_SAGOE</name>
<feature type="region of interest" description="Disordered" evidence="1">
    <location>
        <begin position="1"/>
        <end position="42"/>
    </location>
</feature>
<protein>
    <submittedName>
        <fullName evidence="2">Uncharacterized protein</fullName>
    </submittedName>
</protein>
<reference evidence="2 3" key="1">
    <citation type="submission" date="2023-05" db="EMBL/GenBank/DDBJ databases">
        <title>B98-5 Cell Line De Novo Hybrid Assembly: An Optical Mapping Approach.</title>
        <authorList>
            <person name="Kananen K."/>
            <person name="Auerbach J.A."/>
            <person name="Kautto E."/>
            <person name="Blachly J.S."/>
        </authorList>
    </citation>
    <scope>NUCLEOTIDE SEQUENCE [LARGE SCALE GENOMIC DNA]</scope>
    <source>
        <strain evidence="2">B95-8</strain>
        <tissue evidence="2">Cell line</tissue>
    </source>
</reference>
<comment type="caution">
    <text evidence="2">The sequence shown here is derived from an EMBL/GenBank/DDBJ whole genome shotgun (WGS) entry which is preliminary data.</text>
</comment>
<evidence type="ECO:0000313" key="2">
    <source>
        <dbReference type="EMBL" id="KAK2110251.1"/>
    </source>
</evidence>
<accession>A0ABQ9VLI6</accession>
<proteinExistence type="predicted"/>
<evidence type="ECO:0000256" key="1">
    <source>
        <dbReference type="SAM" id="MobiDB-lite"/>
    </source>
</evidence>
<dbReference type="Proteomes" id="UP001266305">
    <property type="component" value="Unassembled WGS sequence"/>
</dbReference>
<organism evidence="2 3">
    <name type="scientific">Saguinus oedipus</name>
    <name type="common">Cotton-top tamarin</name>
    <name type="synonym">Oedipomidas oedipus</name>
    <dbReference type="NCBI Taxonomy" id="9490"/>
    <lineage>
        <taxon>Eukaryota</taxon>
        <taxon>Metazoa</taxon>
        <taxon>Chordata</taxon>
        <taxon>Craniata</taxon>
        <taxon>Vertebrata</taxon>
        <taxon>Euteleostomi</taxon>
        <taxon>Mammalia</taxon>
        <taxon>Eutheria</taxon>
        <taxon>Euarchontoglires</taxon>
        <taxon>Primates</taxon>
        <taxon>Haplorrhini</taxon>
        <taxon>Platyrrhini</taxon>
        <taxon>Cebidae</taxon>
        <taxon>Callitrichinae</taxon>
        <taxon>Saguinus</taxon>
    </lineage>
</organism>
<sequence length="133" mass="14572">MRQGHPLPWSPVEEERGAGVPAAADTAPYSESARELDKPDRSRISIPTNIVYIHGSPTQPHPAGHWVFFLKGRKNKANSRAVEVWMAKPLCPAKQNLGPLSKLWGCGQCDKEYQPRVVGATCSRGHVDSGPHL</sequence>
<keyword evidence="3" id="KW-1185">Reference proteome</keyword>
<evidence type="ECO:0000313" key="3">
    <source>
        <dbReference type="Proteomes" id="UP001266305"/>
    </source>
</evidence>